<evidence type="ECO:0000313" key="4">
    <source>
        <dbReference type="Proteomes" id="UP000075442"/>
    </source>
</evidence>
<evidence type="ECO:0000256" key="2">
    <source>
        <dbReference type="ARBA" id="ARBA00022679"/>
    </source>
</evidence>
<dbReference type="GO" id="GO:0016757">
    <property type="term" value="F:glycosyltransferase activity"/>
    <property type="evidence" value="ECO:0007669"/>
    <property type="project" value="UniProtKB-KW"/>
</dbReference>
<evidence type="ECO:0000256" key="1">
    <source>
        <dbReference type="ARBA" id="ARBA00022676"/>
    </source>
</evidence>
<proteinExistence type="predicted"/>
<reference evidence="3 4" key="1">
    <citation type="submission" date="2016-01" db="EMBL/GenBank/DDBJ databases">
        <title>Highly variable Streptococcus oralis 1 are common among viridans streptococci isolated from primates.</title>
        <authorList>
            <person name="Denapaite D."/>
            <person name="Rieger M."/>
            <person name="Koendgen S."/>
            <person name="Brueckner R."/>
            <person name="Ochigava I."/>
            <person name="Kappeler P."/>
            <person name="Maetz-Rensing K."/>
            <person name="Leendertz F."/>
        </authorList>
    </citation>
    <scope>NUCLEOTIDE SEQUENCE [LARGE SCALE GENOMIC DNA]</scope>
    <source>
        <strain evidence="3 4">M3-1</strain>
    </source>
</reference>
<comment type="caution">
    <text evidence="3">The sequence shown here is derived from an EMBL/GenBank/DDBJ whole genome shotgun (WGS) entry which is preliminary data.</text>
</comment>
<dbReference type="InterPro" id="IPR029044">
    <property type="entry name" value="Nucleotide-diphossugar_trans"/>
</dbReference>
<evidence type="ECO:0000313" key="3">
    <source>
        <dbReference type="EMBL" id="KYF37884.1"/>
    </source>
</evidence>
<dbReference type="RefSeq" id="WP_061590253.1">
    <property type="nucleotide sequence ID" value="NZ_CAMHZM010000001.1"/>
</dbReference>
<organism evidence="3 4">
    <name type="scientific">Streptococcus mitis</name>
    <dbReference type="NCBI Taxonomy" id="28037"/>
    <lineage>
        <taxon>Bacteria</taxon>
        <taxon>Bacillati</taxon>
        <taxon>Bacillota</taxon>
        <taxon>Bacilli</taxon>
        <taxon>Lactobacillales</taxon>
        <taxon>Streptococcaceae</taxon>
        <taxon>Streptococcus</taxon>
        <taxon>Streptococcus mitis group</taxon>
    </lineage>
</organism>
<dbReference type="InterPro" id="IPR001173">
    <property type="entry name" value="Glyco_trans_2-like"/>
</dbReference>
<keyword evidence="1" id="KW-0328">Glycosyltransferase</keyword>
<gene>
    <name evidence="3" type="ORF">SMIM3I_01763</name>
</gene>
<dbReference type="PANTHER" id="PTHR22916:SF51">
    <property type="entry name" value="GLYCOSYLTRANSFERASE EPSH-RELATED"/>
    <property type="match status" value="1"/>
</dbReference>
<dbReference type="Pfam" id="PF00535">
    <property type="entry name" value="Glycos_transf_2"/>
    <property type="match status" value="1"/>
</dbReference>
<dbReference type="CDD" id="cd00761">
    <property type="entry name" value="Glyco_tranf_GTA_type"/>
    <property type="match status" value="1"/>
</dbReference>
<accession>A0A150NWP2</accession>
<dbReference type="AlphaFoldDB" id="A0A150NWP2"/>
<sequence>MLETISIIIPIYNVESYLRKCLDSIIEQSFPYFELLLINDGSTDASTQICQEYVEKDDRIRYFEKENGGVSSARNFGIKHSRGEYITFIDSDDWIEPNYLEILYKTIKEQEADIVVTNYYTFREEDAMFLFHVAETNEPLVFQPNDSFFNYMFSTFGTDIAWGSSWSKLFKKSLFDRLCFSEDISWAEDFDLMYKLFLISERIIYLHKAPYCYRDRGDSASKAPGEEPICQSLEVSEGRLLTLALAGIDLTEARKHHIGLLQWMKYNMGTVWDMSDTVTFKKIEQQLWLLDLKNRGKST</sequence>
<dbReference type="PATRIC" id="fig|28037.235.peg.471"/>
<dbReference type="EMBL" id="LROU01000025">
    <property type="protein sequence ID" value="KYF37884.1"/>
    <property type="molecule type" value="Genomic_DNA"/>
</dbReference>
<name>A0A150NWP2_STRMT</name>
<dbReference type="PANTHER" id="PTHR22916">
    <property type="entry name" value="GLYCOSYLTRANSFERASE"/>
    <property type="match status" value="1"/>
</dbReference>
<dbReference type="SUPFAM" id="SSF53448">
    <property type="entry name" value="Nucleotide-diphospho-sugar transferases"/>
    <property type="match status" value="1"/>
</dbReference>
<dbReference type="Gene3D" id="3.90.550.10">
    <property type="entry name" value="Spore Coat Polysaccharide Biosynthesis Protein SpsA, Chain A"/>
    <property type="match status" value="1"/>
</dbReference>
<keyword evidence="2 3" id="KW-0808">Transferase</keyword>
<dbReference type="Proteomes" id="UP000075442">
    <property type="component" value="Unassembled WGS sequence"/>
</dbReference>
<protein>
    <submittedName>
        <fullName evidence="3">Beta-1,3-glucosyltransferase</fullName>
    </submittedName>
</protein>